<feature type="region of interest" description="Disordered" evidence="4">
    <location>
        <begin position="937"/>
        <end position="983"/>
    </location>
</feature>
<dbReference type="Pfam" id="PF03033">
    <property type="entry name" value="Glyco_transf_28"/>
    <property type="match status" value="1"/>
</dbReference>
<dbReference type="AlphaFoldDB" id="A0A7H8R6Y6"/>
<accession>A0A7H8R6Y6</accession>
<dbReference type="GO" id="GO:0005975">
    <property type="term" value="P:carbohydrate metabolic process"/>
    <property type="evidence" value="ECO:0007669"/>
    <property type="project" value="InterPro"/>
</dbReference>
<evidence type="ECO:0000259" key="5">
    <source>
        <dbReference type="Pfam" id="PF03033"/>
    </source>
</evidence>
<sequence length="1188" mass="129234">MAAQNSSGLHPEGAPDDELSRQPTQDDLSIGEVPRPAFSNVYGQMDLTGAGLNTQAAITADGRVSVDINERTPWLHSIFKLPALKCPKHEEPPPYVPLSLERERDQRLPRLNIVIHVVGSRGDVQPFIALGQVLKRVHGHRVRLATHPVFEQFVRENGLEFFSIGGDPAKLMAFMVKNPGLMPGMDALKSGDIRQRRFEIAEIISGCWRSCFEAGDGTGVPVSDADVDLRNFHGASPPFVADAIIANPPSFAHIHCAEKLGIPLHMMFTMPWSPTQAFPHPLASISRSNADVGISNYVTYALVEMLTWQGLGDIINRFREKSLGLEPISILWAPSMIPRMRVPYTYCWSPALIPKPNDWSDHIDISGFYFLSLASDYTPPADLEEFLNAGPPPIYIGFGSIVVDDPNEMTRMIFDTVRLTGQRALVSKGWGGLGAEELGIPESVYMIGNCPHDWLFQRVSCVVHHGGAGTTAAGIALGRPTAVIPFFGDQPFWGAMIAKAGAGPDPIPYKQLNAEKLAAAINMALEPTTLEKAAELGAKIRGEQGTEEGALSFQRQLKTDVMRCSLAPDRVAVFRLKRTRIKLSALAFNVLNTEGLVELEDVKLYRPKEYMTEADPGDPVIGGGVALLGNIEGLIMGFADLSHDIKRGFNLGNPRPGTPKSSSKRNSRAASPASNTEEVVEDEKSTKLVAESSSQVIQRSTLGASRKGSDASDKTSEKTSLRGRSMTTSSQTPSTCTTATSNTAATTATTETRPAQKMDMDSVISAGKSAAKVFNMGFRAPADFTMAVAKGFHNAPLMYNDDTVRESPKVTGFKSGIKAAGRQFGYGFYDGISGLATQPMQGAKKEGAAGAIKGFSKGIGGLILKPASGIWGLTGYTLSGIYKEVQKRFGESVENYIMASRCAQGVCDAASSTVEERESVFRNWKYFETEFVKKKTARHSQSKFNDRTAGPRATTTVSESASAEMQPREVDKGQETGRTAADRARRRQALSGLFRGRANSSPSRLAKPSSAALPPAYEEAILHSVHETSNGDATEDQMIERALRASMVELQAAEDGGEEEQRAYERALDASIREARRVLAENEKSMLDSPSESSSHIKSPSAADGFDQVEKRPQPPALPPRATEADATADPDLQAALAQSQASYIENLQRDKSELDMVMEYVKRQSLAELEYERQRREKREDTTNDLR</sequence>
<gene>
    <name evidence="7" type="ORF">TRUGW13939_09285</name>
</gene>
<dbReference type="PANTHER" id="PTHR48050:SF13">
    <property type="entry name" value="STEROL 3-BETA-GLUCOSYLTRANSFERASE UGT80A2"/>
    <property type="match status" value="1"/>
</dbReference>
<organism evidence="7 8">
    <name type="scientific">Talaromyces rugulosus</name>
    <name type="common">Penicillium rugulosum</name>
    <dbReference type="NCBI Taxonomy" id="121627"/>
    <lineage>
        <taxon>Eukaryota</taxon>
        <taxon>Fungi</taxon>
        <taxon>Dikarya</taxon>
        <taxon>Ascomycota</taxon>
        <taxon>Pezizomycotina</taxon>
        <taxon>Eurotiomycetes</taxon>
        <taxon>Eurotiomycetidae</taxon>
        <taxon>Eurotiales</taxon>
        <taxon>Trichocomaceae</taxon>
        <taxon>Talaromyces</taxon>
        <taxon>Talaromyces sect. Islandici</taxon>
    </lineage>
</organism>
<dbReference type="GO" id="GO:0016906">
    <property type="term" value="F:sterol 3-beta-glucosyltransferase activity"/>
    <property type="evidence" value="ECO:0007669"/>
    <property type="project" value="UniProtKB-ARBA"/>
</dbReference>
<feature type="compositionally biased region" description="Basic and acidic residues" evidence="4">
    <location>
        <begin position="707"/>
        <end position="720"/>
    </location>
</feature>
<dbReference type="FunFam" id="3.40.50.2000:FF:000009">
    <property type="entry name" value="Sterol 3-beta-glucosyltransferase UGT80A2"/>
    <property type="match status" value="1"/>
</dbReference>
<feature type="region of interest" description="Disordered" evidence="4">
    <location>
        <begin position="1083"/>
        <end position="1132"/>
    </location>
</feature>
<feature type="compositionally biased region" description="Basic and acidic residues" evidence="4">
    <location>
        <begin position="1171"/>
        <end position="1188"/>
    </location>
</feature>
<evidence type="ECO:0000256" key="1">
    <source>
        <dbReference type="ARBA" id="ARBA00004184"/>
    </source>
</evidence>
<dbReference type="Gene3D" id="3.40.50.2000">
    <property type="entry name" value="Glycogen Phosphorylase B"/>
    <property type="match status" value="2"/>
</dbReference>
<evidence type="ECO:0000313" key="8">
    <source>
        <dbReference type="Proteomes" id="UP000509510"/>
    </source>
</evidence>
<dbReference type="RefSeq" id="XP_035348303.1">
    <property type="nucleotide sequence ID" value="XM_035492410.1"/>
</dbReference>
<dbReference type="CDD" id="cd03784">
    <property type="entry name" value="GT1_Gtf-like"/>
    <property type="match status" value="1"/>
</dbReference>
<evidence type="ECO:0000256" key="3">
    <source>
        <dbReference type="ARBA" id="ARBA00023098"/>
    </source>
</evidence>
<reference evidence="8" key="1">
    <citation type="submission" date="2020-06" db="EMBL/GenBank/DDBJ databases">
        <title>A chromosome-scale genome assembly of Talaromyces rugulosus W13939.</title>
        <authorList>
            <person name="Wang B."/>
            <person name="Guo L."/>
            <person name="Ye K."/>
            <person name="Wang L."/>
        </authorList>
    </citation>
    <scope>NUCLEOTIDE SEQUENCE [LARGE SCALE GENOMIC DNA]</scope>
    <source>
        <strain evidence="8">W13939</strain>
    </source>
</reference>
<dbReference type="EMBL" id="CP055902">
    <property type="protein sequence ID" value="QKX62129.1"/>
    <property type="molecule type" value="Genomic_DNA"/>
</dbReference>
<dbReference type="InterPro" id="IPR004276">
    <property type="entry name" value="GlycoTrans_28_N"/>
</dbReference>
<dbReference type="GeneID" id="55996769"/>
<feature type="region of interest" description="Disordered" evidence="4">
    <location>
        <begin position="649"/>
        <end position="755"/>
    </location>
</feature>
<dbReference type="SUPFAM" id="SSF53756">
    <property type="entry name" value="UDP-Glycosyltransferase/glycogen phosphorylase"/>
    <property type="match status" value="1"/>
</dbReference>
<keyword evidence="8" id="KW-1185">Reference proteome</keyword>
<dbReference type="Proteomes" id="UP000509510">
    <property type="component" value="Chromosome V"/>
</dbReference>
<dbReference type="PANTHER" id="PTHR48050">
    <property type="entry name" value="STEROL 3-BETA-GLUCOSYLTRANSFERASE"/>
    <property type="match status" value="1"/>
</dbReference>
<evidence type="ECO:0000259" key="6">
    <source>
        <dbReference type="Pfam" id="PF06722"/>
    </source>
</evidence>
<comment type="subcellular location">
    <subcellularLocation>
        <location evidence="1">Endomembrane system</location>
        <topology evidence="1">Peripheral membrane protein</topology>
    </subcellularLocation>
</comment>
<dbReference type="Pfam" id="PF06722">
    <property type="entry name" value="EryCIII-like_C"/>
    <property type="match status" value="1"/>
</dbReference>
<protein>
    <submittedName>
        <fullName evidence="7">Uncharacterized protein</fullName>
    </submittedName>
</protein>
<name>A0A7H8R6Y6_TALRU</name>
<feature type="region of interest" description="Disordered" evidence="4">
    <location>
        <begin position="1167"/>
        <end position="1188"/>
    </location>
</feature>
<feature type="compositionally biased region" description="Polar residues" evidence="4">
    <location>
        <begin position="953"/>
        <end position="963"/>
    </location>
</feature>
<dbReference type="FunFam" id="3.40.50.2000:FF:000100">
    <property type="entry name" value="Glycosyltransferase family 1 protein"/>
    <property type="match status" value="1"/>
</dbReference>
<dbReference type="InterPro" id="IPR002213">
    <property type="entry name" value="UDP_glucos_trans"/>
</dbReference>
<feature type="compositionally biased region" description="Basic and acidic residues" evidence="4">
    <location>
        <begin position="966"/>
        <end position="983"/>
    </location>
</feature>
<feature type="compositionally biased region" description="Low complexity" evidence="4">
    <location>
        <begin position="1089"/>
        <end position="1101"/>
    </location>
</feature>
<feature type="compositionally biased region" description="Low complexity" evidence="4">
    <location>
        <begin position="727"/>
        <end position="752"/>
    </location>
</feature>
<feature type="compositionally biased region" description="Polar residues" evidence="4">
    <location>
        <begin position="691"/>
        <end position="703"/>
    </location>
</feature>
<dbReference type="KEGG" id="trg:TRUGW13939_09285"/>
<dbReference type="GO" id="GO:0006629">
    <property type="term" value="P:lipid metabolic process"/>
    <property type="evidence" value="ECO:0007669"/>
    <property type="project" value="UniProtKB-KW"/>
</dbReference>
<dbReference type="GO" id="GO:0012505">
    <property type="term" value="C:endomembrane system"/>
    <property type="evidence" value="ECO:0007669"/>
    <property type="project" value="UniProtKB-SubCell"/>
</dbReference>
<keyword evidence="3" id="KW-0443">Lipid metabolism</keyword>
<dbReference type="OrthoDB" id="5835829at2759"/>
<dbReference type="InterPro" id="IPR050426">
    <property type="entry name" value="Glycosyltransferase_28"/>
</dbReference>
<proteinExistence type="predicted"/>
<dbReference type="InterPro" id="IPR010610">
    <property type="entry name" value="EryCIII-like_C"/>
</dbReference>
<evidence type="ECO:0000313" key="7">
    <source>
        <dbReference type="EMBL" id="QKX62129.1"/>
    </source>
</evidence>
<feature type="domain" description="Erythromycin biosynthesis protein CIII-like C-terminal" evidence="6">
    <location>
        <begin position="440"/>
        <end position="534"/>
    </location>
</feature>
<feature type="domain" description="Glycosyltransferase family 28 N-terminal" evidence="5">
    <location>
        <begin position="113"/>
        <end position="176"/>
    </location>
</feature>
<keyword evidence="2" id="KW-0808">Transferase</keyword>
<evidence type="ECO:0000256" key="2">
    <source>
        <dbReference type="ARBA" id="ARBA00022679"/>
    </source>
</evidence>
<feature type="region of interest" description="Disordered" evidence="4">
    <location>
        <begin position="1"/>
        <end position="35"/>
    </location>
</feature>
<evidence type="ECO:0000256" key="4">
    <source>
        <dbReference type="SAM" id="MobiDB-lite"/>
    </source>
</evidence>